<sequence>MSAFLTSLEVELISDATNSGRGTWRLTAPLIYRSDVADQTFVVPAGFETDFASVPRVALAFMLCGDTAHAASAVHDWIYTFHPVTRDVADAVLREAAIVSGVPAWRAALLWAGVRVGGGGSHWTGAQAGA</sequence>
<dbReference type="EMBL" id="BPUR01000041">
    <property type="protein sequence ID" value="GJH22435.1"/>
    <property type="molecule type" value="Genomic_DNA"/>
</dbReference>
<evidence type="ECO:0000313" key="1">
    <source>
        <dbReference type="EMBL" id="GJH22435.1"/>
    </source>
</evidence>
<comment type="caution">
    <text evidence="1">The sequence shown here is derived from an EMBL/GenBank/DDBJ whole genome shotgun (WGS) entry which is preliminary data.</text>
</comment>
<gene>
    <name evidence="1" type="ORF">CBA19CS22_37855</name>
</gene>
<accession>A0ACB5R5U1</accession>
<evidence type="ECO:0000313" key="2">
    <source>
        <dbReference type="Proteomes" id="UP001055013"/>
    </source>
</evidence>
<keyword evidence="2" id="KW-1185">Reference proteome</keyword>
<organism evidence="1 2">
    <name type="scientific">Caballeronia novacaledonica</name>
    <dbReference type="NCBI Taxonomy" id="1544861"/>
    <lineage>
        <taxon>Bacteria</taxon>
        <taxon>Pseudomonadati</taxon>
        <taxon>Pseudomonadota</taxon>
        <taxon>Betaproteobacteria</taxon>
        <taxon>Burkholderiales</taxon>
        <taxon>Burkholderiaceae</taxon>
        <taxon>Caballeronia</taxon>
    </lineage>
</organism>
<reference evidence="1" key="1">
    <citation type="submission" date="2021-09" db="EMBL/GenBank/DDBJ databases">
        <title>Isolation and characterization of 3-chlorobenzoate degrading bacteria from soils in Shizuoka.</title>
        <authorList>
            <person name="Ifat A."/>
            <person name="Ogawa N."/>
            <person name="Kimbara K."/>
            <person name="Moriuchi R."/>
            <person name="Dohra H."/>
            <person name="Shintani M."/>
        </authorList>
    </citation>
    <scope>NUCLEOTIDE SEQUENCE</scope>
    <source>
        <strain evidence="1">19CS2-2</strain>
    </source>
</reference>
<name>A0ACB5R5U1_9BURK</name>
<proteinExistence type="predicted"/>
<dbReference type="Proteomes" id="UP001055013">
    <property type="component" value="Unassembled WGS sequence"/>
</dbReference>
<protein>
    <submittedName>
        <fullName evidence="1">DUF1353 domain-containing protein</fullName>
    </submittedName>
</protein>